<protein>
    <recommendedName>
        <fullName evidence="2">Pallilysin beta barrel domain-containing protein</fullName>
    </recommendedName>
</protein>
<evidence type="ECO:0000256" key="1">
    <source>
        <dbReference type="SAM" id="MobiDB-lite"/>
    </source>
</evidence>
<evidence type="ECO:0000259" key="2">
    <source>
        <dbReference type="Pfam" id="PF18663"/>
    </source>
</evidence>
<dbReference type="InterPro" id="IPR041037">
    <property type="entry name" value="Pallilysin"/>
</dbReference>
<reference evidence="3 4" key="1">
    <citation type="submission" date="2016-10" db="EMBL/GenBank/DDBJ databases">
        <authorList>
            <person name="de Groot N.N."/>
        </authorList>
    </citation>
    <scope>NUCLEOTIDE SEQUENCE [LARGE SCALE GENOMIC DNA]</scope>
    <source>
        <strain evidence="3 4">B25</strain>
    </source>
</reference>
<dbReference type="AlphaFoldDB" id="A0A1H9HRE3"/>
<sequence length="523" mass="59132">MKSRTVPVLFVLAAALIAGVFFVSKKMLTKEDKSSTRARIVTPKSSSSANSENEASSSSIETEKYETFVPLYSGETLISALTIDINNDGYDDEVIIVRKASSQNLWIVAALIDSESGLYERLEPIETQFTRTRTFSYMGMDVTGEHKNALIYQGLADDGNYVMKIYLCSKEHGKNYLRNIGDFSCDGTVFIQQTERSESYALAMSKGESFSVWVYKSDVPKDAANADKDKPAVGQNQIQQEYKWNPSSQKYELVREINVTAGRLAATELSRIQDGTVETFAAFLDGLWYKTSNTDGNIRYMYFNYPDTEIIQLYKDIQEVYEWEDSKLRHNGIYLTAVNADIMNLHRRFDIALINTDEIKITLRDDINLIISENTQWDGNYKKMALQDTFGDFAASTEKDSYLKELRKGDNWTTADSTVTLKFGEYKYSLLNGGLSETGIYSIEKIGSYNVIQFRSDTEGSILAENYSMEFGTKVITETVKRKTVEKVVTDYDTITFTPVKLTSTDCFAVEGRSYVLSRNTSD</sequence>
<organism evidence="3 4">
    <name type="scientific">Treponema bryantii</name>
    <dbReference type="NCBI Taxonomy" id="163"/>
    <lineage>
        <taxon>Bacteria</taxon>
        <taxon>Pseudomonadati</taxon>
        <taxon>Spirochaetota</taxon>
        <taxon>Spirochaetia</taxon>
        <taxon>Spirochaetales</taxon>
        <taxon>Treponemataceae</taxon>
        <taxon>Treponema</taxon>
    </lineage>
</organism>
<dbReference type="Pfam" id="PF18663">
    <property type="entry name" value="Pallilysin"/>
    <property type="match status" value="1"/>
</dbReference>
<evidence type="ECO:0000313" key="4">
    <source>
        <dbReference type="Proteomes" id="UP000182360"/>
    </source>
</evidence>
<dbReference type="OrthoDB" id="366418at2"/>
<dbReference type="STRING" id="163.SAMN04487775_11412"/>
<evidence type="ECO:0000313" key="3">
    <source>
        <dbReference type="EMBL" id="SEQ64802.1"/>
    </source>
</evidence>
<dbReference type="NCBIfam" id="NF033751">
    <property type="entry name" value="pallilysin_like"/>
    <property type="match status" value="1"/>
</dbReference>
<accession>A0A1H9HRE3</accession>
<dbReference type="RefSeq" id="WP_143064226.1">
    <property type="nucleotide sequence ID" value="NZ_FOFU01000007.1"/>
</dbReference>
<dbReference type="Proteomes" id="UP000182360">
    <property type="component" value="Unassembled WGS sequence"/>
</dbReference>
<feature type="compositionally biased region" description="Low complexity" evidence="1">
    <location>
        <begin position="45"/>
        <end position="58"/>
    </location>
</feature>
<name>A0A1H9HRE3_9SPIR</name>
<feature type="region of interest" description="Disordered" evidence="1">
    <location>
        <begin position="37"/>
        <end position="58"/>
    </location>
</feature>
<feature type="domain" description="Pallilysin beta barrel" evidence="2">
    <location>
        <begin position="267"/>
        <end position="383"/>
    </location>
</feature>
<gene>
    <name evidence="3" type="ORF">SAMN04487977_107121</name>
</gene>
<dbReference type="EMBL" id="FOFU01000007">
    <property type="protein sequence ID" value="SEQ64802.1"/>
    <property type="molecule type" value="Genomic_DNA"/>
</dbReference>
<keyword evidence="4" id="KW-1185">Reference proteome</keyword>
<proteinExistence type="predicted"/>